<name>A0A0G0BQP9_9BACT</name>
<evidence type="ECO:0000313" key="2">
    <source>
        <dbReference type="Proteomes" id="UP000034923"/>
    </source>
</evidence>
<evidence type="ECO:0000313" key="1">
    <source>
        <dbReference type="EMBL" id="KKP71814.1"/>
    </source>
</evidence>
<reference evidence="1 2" key="1">
    <citation type="journal article" date="2015" name="Nature">
        <title>rRNA introns, odd ribosomes, and small enigmatic genomes across a large radiation of phyla.</title>
        <authorList>
            <person name="Brown C.T."/>
            <person name="Hug L.A."/>
            <person name="Thomas B.C."/>
            <person name="Sharon I."/>
            <person name="Castelle C.J."/>
            <person name="Singh A."/>
            <person name="Wilkins M.J."/>
            <person name="Williams K.H."/>
            <person name="Banfield J.F."/>
        </authorList>
    </citation>
    <scope>NUCLEOTIDE SEQUENCE [LARGE SCALE GENOMIC DNA]</scope>
</reference>
<dbReference type="EMBL" id="LBQE01000018">
    <property type="protein sequence ID" value="KKP71814.1"/>
    <property type="molecule type" value="Genomic_DNA"/>
</dbReference>
<proteinExistence type="predicted"/>
<protein>
    <submittedName>
        <fullName evidence="1">Uncharacterized protein</fullName>
    </submittedName>
</protein>
<dbReference type="Proteomes" id="UP000034923">
    <property type="component" value="Unassembled WGS sequence"/>
</dbReference>
<organism evidence="1 2">
    <name type="scientific">Candidatus Nomurabacteria bacterium GW2011_GWB1_35_20</name>
    <dbReference type="NCBI Taxonomy" id="1618740"/>
    <lineage>
        <taxon>Bacteria</taxon>
        <taxon>Candidatus Nomuraibacteriota</taxon>
    </lineage>
</organism>
<comment type="caution">
    <text evidence="1">The sequence shown here is derived from an EMBL/GenBank/DDBJ whole genome shotgun (WGS) entry which is preliminary data.</text>
</comment>
<sequence length="286" mass="33598">MAIVNIRDSNFIKLKSIKKEHLKTFCELYNIKFSANMTETISSVLKDFDNGKISTENINSFIRKLYIETRDSEIEKTGATHAEIVKELNKVDEHIWGMVQGDVDSHIQSNYVRKFYKYDEMVSAIRAGLYKSIESYALSSWFNHWSTVFLEDLINENKNVIPIIKKVKGVDIIWNEQPVDIKITNLPKEWFKDGHNIDHAIKNPELVCKYMYELQGAQRFGDDNRLFVIIYDKNNPAKSWKIKRDYNLIKSKINDFFNQKTELDAINFKYGNNQYLAHSKVMFILK</sequence>
<dbReference type="AlphaFoldDB" id="A0A0G0BQP9"/>
<accession>A0A0G0BQP9</accession>
<gene>
    <name evidence="1" type="ORF">UR70_C0018G0004</name>
</gene>